<dbReference type="Proteomes" id="UP000019376">
    <property type="component" value="Unassembled WGS sequence"/>
</dbReference>
<accession>S7ZZT8</accession>
<gene>
    <name evidence="2" type="ORF">PDE_09300</name>
</gene>
<name>S7ZZT8_PENO1</name>
<evidence type="ECO:0000256" key="1">
    <source>
        <dbReference type="SAM" id="MobiDB-lite"/>
    </source>
</evidence>
<dbReference type="AlphaFoldDB" id="S7ZZT8"/>
<protein>
    <submittedName>
        <fullName evidence="2">Uncharacterized protein</fullName>
    </submittedName>
</protein>
<proteinExistence type="predicted"/>
<reference evidence="2 3" key="1">
    <citation type="journal article" date="2013" name="PLoS ONE">
        <title>Genomic and secretomic analyses reveal unique features of the lignocellulolytic enzyme system of Penicillium decumbens.</title>
        <authorList>
            <person name="Liu G."/>
            <person name="Zhang L."/>
            <person name="Wei X."/>
            <person name="Zou G."/>
            <person name="Qin Y."/>
            <person name="Ma L."/>
            <person name="Li J."/>
            <person name="Zheng H."/>
            <person name="Wang S."/>
            <person name="Wang C."/>
            <person name="Xun L."/>
            <person name="Zhao G.-P."/>
            <person name="Zhou Z."/>
            <person name="Qu Y."/>
        </authorList>
    </citation>
    <scope>NUCLEOTIDE SEQUENCE [LARGE SCALE GENOMIC DNA]</scope>
    <source>
        <strain evidence="3">114-2 / CGMCC 5302</strain>
    </source>
</reference>
<evidence type="ECO:0000313" key="3">
    <source>
        <dbReference type="Proteomes" id="UP000019376"/>
    </source>
</evidence>
<feature type="region of interest" description="Disordered" evidence="1">
    <location>
        <begin position="1"/>
        <end position="40"/>
    </location>
</feature>
<dbReference type="EMBL" id="KB644415">
    <property type="protein sequence ID" value="EPS34336.1"/>
    <property type="molecule type" value="Genomic_DNA"/>
</dbReference>
<evidence type="ECO:0000313" key="2">
    <source>
        <dbReference type="EMBL" id="EPS34336.1"/>
    </source>
</evidence>
<sequence length="52" mass="5422">MVLAPKGSGSEAYSSNYGVPHPKKFKGVPTKRRGISPSIAGESLCPYSPPSC</sequence>
<keyword evidence="3" id="KW-1185">Reference proteome</keyword>
<dbReference type="HOGENOM" id="CLU_3087965_0_0_1"/>
<feature type="compositionally biased region" description="Basic residues" evidence="1">
    <location>
        <begin position="21"/>
        <end position="34"/>
    </location>
</feature>
<organism evidence="2 3">
    <name type="scientific">Penicillium oxalicum (strain 114-2 / CGMCC 5302)</name>
    <name type="common">Penicillium decumbens</name>
    <dbReference type="NCBI Taxonomy" id="933388"/>
    <lineage>
        <taxon>Eukaryota</taxon>
        <taxon>Fungi</taxon>
        <taxon>Dikarya</taxon>
        <taxon>Ascomycota</taxon>
        <taxon>Pezizomycotina</taxon>
        <taxon>Eurotiomycetes</taxon>
        <taxon>Eurotiomycetidae</taxon>
        <taxon>Eurotiales</taxon>
        <taxon>Aspergillaceae</taxon>
        <taxon>Penicillium</taxon>
    </lineage>
</organism>